<gene>
    <name evidence="1" type="ORF">F5876DRAFT_85005</name>
</gene>
<keyword evidence="2" id="KW-1185">Reference proteome</keyword>
<protein>
    <submittedName>
        <fullName evidence="1">Uncharacterized protein</fullName>
    </submittedName>
</protein>
<dbReference type="Proteomes" id="UP001163835">
    <property type="component" value="Unassembled WGS sequence"/>
</dbReference>
<sequence length="321" mass="36236">EERELELQLERTREKNRRRKEEKKKAEEEAKRKAEEERQRQEVAEWAANARRLEEEAAEKRRRIAAAAAARNRRGPSPGEASTSARRVEVEIPRVVKKGKGKQRMEASGGDPDDGGDGGDDDDEDDEERAPCERCQQKKIPCLEQVGKRSTVICKPCHNAKVKCSYSGRPVTVKREGGLSGERMAVMESQLAQLLADNRALREATSRSHQYLRQLLRRQDEDHARLIAIDTRNAMTGLAIPGPSRSVSDRPRGLKRRRIVENSEEEEEEEQGEEKIVEGEKDGEGEEDVEEEEKEGEVPAPKKAKTAASEKGKEKEVVVVE</sequence>
<evidence type="ECO:0000313" key="1">
    <source>
        <dbReference type="EMBL" id="KAJ3803568.1"/>
    </source>
</evidence>
<evidence type="ECO:0000313" key="2">
    <source>
        <dbReference type="Proteomes" id="UP001163835"/>
    </source>
</evidence>
<reference evidence="1" key="1">
    <citation type="submission" date="2022-09" db="EMBL/GenBank/DDBJ databases">
        <title>A Global Phylogenomic Analysis of the Shiitake Genus Lentinula.</title>
        <authorList>
            <consortium name="DOE Joint Genome Institute"/>
            <person name="Sierra-Patev S."/>
            <person name="Min B."/>
            <person name="Naranjo-Ortiz M."/>
            <person name="Looney B."/>
            <person name="Konkel Z."/>
            <person name="Slot J.C."/>
            <person name="Sakamoto Y."/>
            <person name="Steenwyk J.L."/>
            <person name="Rokas A."/>
            <person name="Carro J."/>
            <person name="Camarero S."/>
            <person name="Ferreira P."/>
            <person name="Molpeceres G."/>
            <person name="Ruiz-Duenas F.J."/>
            <person name="Serrano A."/>
            <person name="Henrissat B."/>
            <person name="Drula E."/>
            <person name="Hughes K.W."/>
            <person name="Mata J.L."/>
            <person name="Ishikawa N.K."/>
            <person name="Vargas-Isla R."/>
            <person name="Ushijima S."/>
            <person name="Smith C.A."/>
            <person name="Ahrendt S."/>
            <person name="Andreopoulos W."/>
            <person name="He G."/>
            <person name="Labutti K."/>
            <person name="Lipzen A."/>
            <person name="Ng V."/>
            <person name="Riley R."/>
            <person name="Sandor L."/>
            <person name="Barry K."/>
            <person name="Martinez A.T."/>
            <person name="Xiao Y."/>
            <person name="Gibbons J.G."/>
            <person name="Terashima K."/>
            <person name="Grigoriev I.V."/>
            <person name="Hibbett D.S."/>
        </authorList>
    </citation>
    <scope>NUCLEOTIDE SEQUENCE</scope>
    <source>
        <strain evidence="1">TMI1499</strain>
    </source>
</reference>
<accession>A0ACC1TG54</accession>
<proteinExistence type="predicted"/>
<feature type="non-terminal residue" evidence="1">
    <location>
        <position position="1"/>
    </location>
</feature>
<comment type="caution">
    <text evidence="1">The sequence shown here is derived from an EMBL/GenBank/DDBJ whole genome shotgun (WGS) entry which is preliminary data.</text>
</comment>
<name>A0ACC1TG54_9AGAR</name>
<organism evidence="1 2">
    <name type="scientific">Lentinula aff. lateritia</name>
    <dbReference type="NCBI Taxonomy" id="2804960"/>
    <lineage>
        <taxon>Eukaryota</taxon>
        <taxon>Fungi</taxon>
        <taxon>Dikarya</taxon>
        <taxon>Basidiomycota</taxon>
        <taxon>Agaricomycotina</taxon>
        <taxon>Agaricomycetes</taxon>
        <taxon>Agaricomycetidae</taxon>
        <taxon>Agaricales</taxon>
        <taxon>Marasmiineae</taxon>
        <taxon>Omphalotaceae</taxon>
        <taxon>Lentinula</taxon>
    </lineage>
</organism>
<dbReference type="EMBL" id="MU797300">
    <property type="protein sequence ID" value="KAJ3803568.1"/>
    <property type="molecule type" value="Genomic_DNA"/>
</dbReference>